<reference evidence="6" key="1">
    <citation type="journal article" date="2023" name="Mol. Phylogenet. Evol.">
        <title>Genome-scale phylogeny and comparative genomics of the fungal order Sordariales.</title>
        <authorList>
            <person name="Hensen N."/>
            <person name="Bonometti L."/>
            <person name="Westerberg I."/>
            <person name="Brannstrom I.O."/>
            <person name="Guillou S."/>
            <person name="Cros-Aarteil S."/>
            <person name="Calhoun S."/>
            <person name="Haridas S."/>
            <person name="Kuo A."/>
            <person name="Mondo S."/>
            <person name="Pangilinan J."/>
            <person name="Riley R."/>
            <person name="LaButti K."/>
            <person name="Andreopoulos B."/>
            <person name="Lipzen A."/>
            <person name="Chen C."/>
            <person name="Yan M."/>
            <person name="Daum C."/>
            <person name="Ng V."/>
            <person name="Clum A."/>
            <person name="Steindorff A."/>
            <person name="Ohm R.A."/>
            <person name="Martin F."/>
            <person name="Silar P."/>
            <person name="Natvig D.O."/>
            <person name="Lalanne C."/>
            <person name="Gautier V."/>
            <person name="Ament-Velasquez S.L."/>
            <person name="Kruys A."/>
            <person name="Hutchinson M.I."/>
            <person name="Powell A.J."/>
            <person name="Barry K."/>
            <person name="Miller A.N."/>
            <person name="Grigoriev I.V."/>
            <person name="Debuchy R."/>
            <person name="Gladieux P."/>
            <person name="Hiltunen Thoren M."/>
            <person name="Johannesson H."/>
        </authorList>
    </citation>
    <scope>NUCLEOTIDE SEQUENCE</scope>
    <source>
        <strain evidence="6">PSN243</strain>
    </source>
</reference>
<evidence type="ECO:0000256" key="4">
    <source>
        <dbReference type="ARBA" id="ARBA00022898"/>
    </source>
</evidence>
<evidence type="ECO:0000259" key="5">
    <source>
        <dbReference type="Pfam" id="PF00155"/>
    </source>
</evidence>
<keyword evidence="3 6" id="KW-0808">Transferase</keyword>
<dbReference type="GO" id="GO:0030170">
    <property type="term" value="F:pyridoxal phosphate binding"/>
    <property type="evidence" value="ECO:0007669"/>
    <property type="project" value="InterPro"/>
</dbReference>
<proteinExistence type="inferred from homology"/>
<dbReference type="Gene3D" id="3.90.1150.10">
    <property type="entry name" value="Aspartate Aminotransferase, domain 1"/>
    <property type="match status" value="1"/>
</dbReference>
<accession>A0AAV9GQZ7</accession>
<protein>
    <submittedName>
        <fullName evidence="6">PLP-dependent transferase</fullName>
    </submittedName>
</protein>
<comment type="similarity">
    <text evidence="2">Belongs to the class-II pyridoxal-phosphate-dependent aminotransferase family. BioF subfamily.</text>
</comment>
<dbReference type="InterPro" id="IPR050087">
    <property type="entry name" value="AON_synthase_class-II"/>
</dbReference>
<reference evidence="6" key="2">
    <citation type="submission" date="2023-05" db="EMBL/GenBank/DDBJ databases">
        <authorList>
            <consortium name="Lawrence Berkeley National Laboratory"/>
            <person name="Steindorff A."/>
            <person name="Hensen N."/>
            <person name="Bonometti L."/>
            <person name="Westerberg I."/>
            <person name="Brannstrom I.O."/>
            <person name="Guillou S."/>
            <person name="Cros-Aarteil S."/>
            <person name="Calhoun S."/>
            <person name="Haridas S."/>
            <person name="Kuo A."/>
            <person name="Mondo S."/>
            <person name="Pangilinan J."/>
            <person name="Riley R."/>
            <person name="Labutti K."/>
            <person name="Andreopoulos B."/>
            <person name="Lipzen A."/>
            <person name="Chen C."/>
            <person name="Yanf M."/>
            <person name="Daum C."/>
            <person name="Ng V."/>
            <person name="Clum A."/>
            <person name="Ohm R."/>
            <person name="Martin F."/>
            <person name="Silar P."/>
            <person name="Natvig D."/>
            <person name="Lalanne C."/>
            <person name="Gautier V."/>
            <person name="Ament-Velasquez S.L."/>
            <person name="Kruys A."/>
            <person name="Hutchinson M.I."/>
            <person name="Powell A.J."/>
            <person name="Barry K."/>
            <person name="Miller A.N."/>
            <person name="Grigoriev I.V."/>
            <person name="Debuchy R."/>
            <person name="Gladieux P."/>
            <person name="Thoren M.H."/>
            <person name="Johannesson H."/>
        </authorList>
    </citation>
    <scope>NUCLEOTIDE SEQUENCE</scope>
    <source>
        <strain evidence="6">PSN243</strain>
    </source>
</reference>
<keyword evidence="7" id="KW-1185">Reference proteome</keyword>
<evidence type="ECO:0000256" key="1">
    <source>
        <dbReference type="ARBA" id="ARBA00001933"/>
    </source>
</evidence>
<dbReference type="Pfam" id="PF00155">
    <property type="entry name" value="Aminotran_1_2"/>
    <property type="match status" value="1"/>
</dbReference>
<name>A0AAV9GQZ7_9PEZI</name>
<dbReference type="EMBL" id="MU865932">
    <property type="protein sequence ID" value="KAK4450479.1"/>
    <property type="molecule type" value="Genomic_DNA"/>
</dbReference>
<dbReference type="InterPro" id="IPR015424">
    <property type="entry name" value="PyrdxlP-dep_Trfase"/>
</dbReference>
<comment type="caution">
    <text evidence="6">The sequence shown here is derived from an EMBL/GenBank/DDBJ whole genome shotgun (WGS) entry which is preliminary data.</text>
</comment>
<evidence type="ECO:0000256" key="2">
    <source>
        <dbReference type="ARBA" id="ARBA00010008"/>
    </source>
</evidence>
<comment type="cofactor">
    <cofactor evidence="1">
        <name>pyridoxal 5'-phosphate</name>
        <dbReference type="ChEBI" id="CHEBI:597326"/>
    </cofactor>
</comment>
<dbReference type="PANTHER" id="PTHR13693">
    <property type="entry name" value="CLASS II AMINOTRANSFERASE/8-AMINO-7-OXONONANOATE SYNTHASE"/>
    <property type="match status" value="1"/>
</dbReference>
<dbReference type="Proteomes" id="UP001321760">
    <property type="component" value="Unassembled WGS sequence"/>
</dbReference>
<evidence type="ECO:0000313" key="6">
    <source>
        <dbReference type="EMBL" id="KAK4450479.1"/>
    </source>
</evidence>
<evidence type="ECO:0000313" key="7">
    <source>
        <dbReference type="Proteomes" id="UP001321760"/>
    </source>
</evidence>
<dbReference type="GO" id="GO:0016740">
    <property type="term" value="F:transferase activity"/>
    <property type="evidence" value="ECO:0007669"/>
    <property type="project" value="UniProtKB-KW"/>
</dbReference>
<gene>
    <name evidence="6" type="ORF">QBC34DRAFT_349238</name>
</gene>
<keyword evidence="4" id="KW-0663">Pyridoxal phosphate</keyword>
<dbReference type="InterPro" id="IPR015422">
    <property type="entry name" value="PyrdxlP-dep_Trfase_small"/>
</dbReference>
<dbReference type="PANTHER" id="PTHR13693:SF77">
    <property type="entry name" value="8-AMINO-7-OXONONANOATE SYNTHASE"/>
    <property type="match status" value="1"/>
</dbReference>
<sequence>MSATANIAAWIKAQQPRSATTKAKTKTESIFYHNLEEELDARRADHSLVTLRMRRDEVDFSSNDFLSLSSTGLLRMAFFDELARHPNFEIGSTGSRLLDGNNTYIETIERELAEFHGAETALIVNTGYDGNGAIYSTIPRPGDVVVYDELVHASVHDGMKDCLALKRLSFRNNDVDSFYDTLLEVRDTQPQIRNGERSVIISVESVYSMDGNICPLREFVAAAKEIFPGGNAIFIIDEAHSTGVIGPRGAGLVNALGLEKEIAIRLHTFGKAMGSTGAVILGNETVRTMLINHARPIIYTTAPSFPMLAGMRAAYNLLRSGMTQHAQERVPHLVRHFFTHMTSKPIWTKARDMGVLSIPLSEDWESRELLTQFVPVWTRQKYNYFLVFHLHLAGFCAFPIDPPVVPKGTSRVRLVFHASNTEAEVEGLAECIATWAEEMVDIEESGKGVRIPAAARLAYSMLGTEEVKSGGVAAHGEKRDLVVGNGKPGVGQAVTVGNGDGVKFH</sequence>
<dbReference type="GO" id="GO:0009102">
    <property type="term" value="P:biotin biosynthetic process"/>
    <property type="evidence" value="ECO:0007669"/>
    <property type="project" value="TreeGrafter"/>
</dbReference>
<feature type="domain" description="Aminotransferase class I/classII large" evidence="5">
    <location>
        <begin position="56"/>
        <end position="430"/>
    </location>
</feature>
<dbReference type="AlphaFoldDB" id="A0AAV9GQZ7"/>
<organism evidence="6 7">
    <name type="scientific">Podospora aff. communis PSN243</name>
    <dbReference type="NCBI Taxonomy" id="3040156"/>
    <lineage>
        <taxon>Eukaryota</taxon>
        <taxon>Fungi</taxon>
        <taxon>Dikarya</taxon>
        <taxon>Ascomycota</taxon>
        <taxon>Pezizomycotina</taxon>
        <taxon>Sordariomycetes</taxon>
        <taxon>Sordariomycetidae</taxon>
        <taxon>Sordariales</taxon>
        <taxon>Podosporaceae</taxon>
        <taxon>Podospora</taxon>
    </lineage>
</organism>
<dbReference type="InterPro" id="IPR004839">
    <property type="entry name" value="Aminotransferase_I/II_large"/>
</dbReference>
<dbReference type="SUPFAM" id="SSF53383">
    <property type="entry name" value="PLP-dependent transferases"/>
    <property type="match status" value="1"/>
</dbReference>
<evidence type="ECO:0000256" key="3">
    <source>
        <dbReference type="ARBA" id="ARBA00022679"/>
    </source>
</evidence>
<dbReference type="InterPro" id="IPR015421">
    <property type="entry name" value="PyrdxlP-dep_Trfase_major"/>
</dbReference>
<dbReference type="Gene3D" id="3.40.640.10">
    <property type="entry name" value="Type I PLP-dependent aspartate aminotransferase-like (Major domain)"/>
    <property type="match status" value="1"/>
</dbReference>